<reference evidence="1 2" key="1">
    <citation type="submission" date="2016-10" db="EMBL/GenBank/DDBJ databases">
        <authorList>
            <person name="Varghese N."/>
            <person name="Submissions S."/>
        </authorList>
    </citation>
    <scope>NUCLEOTIDE SEQUENCE [LARGE SCALE GENOMIC DNA]</scope>
    <source>
        <strain evidence="1 2">22B</strain>
    </source>
</reference>
<dbReference type="EMBL" id="FOSF01000004">
    <property type="protein sequence ID" value="SFJ85328.1"/>
    <property type="molecule type" value="Genomic_DNA"/>
</dbReference>
<evidence type="ECO:0000313" key="1">
    <source>
        <dbReference type="EMBL" id="SFJ85328.1"/>
    </source>
</evidence>
<dbReference type="Proteomes" id="UP000243374">
    <property type="component" value="Unassembled WGS sequence"/>
</dbReference>
<sequence length="28" mass="3222">SKLSSYIPVQYFIETEEVQVKGMGKNVF</sequence>
<gene>
    <name evidence="1" type="ORF">SAMN04487865_100490</name>
</gene>
<keyword evidence="2" id="KW-1185">Reference proteome</keyword>
<feature type="non-terminal residue" evidence="1">
    <location>
        <position position="1"/>
    </location>
</feature>
<accession>A0A662Z6Y6</accession>
<name>A0A662Z6Y6_9GAMM</name>
<dbReference type="AlphaFoldDB" id="A0A662Z6Y6"/>
<proteinExistence type="predicted"/>
<evidence type="ECO:0000313" key="2">
    <source>
        <dbReference type="Proteomes" id="UP000243374"/>
    </source>
</evidence>
<protein>
    <submittedName>
        <fullName evidence="1">Uncharacterized protein</fullName>
    </submittedName>
</protein>
<organism evidence="1 2">
    <name type="scientific">Succinivibrio dextrinosolvens</name>
    <dbReference type="NCBI Taxonomy" id="83771"/>
    <lineage>
        <taxon>Bacteria</taxon>
        <taxon>Pseudomonadati</taxon>
        <taxon>Pseudomonadota</taxon>
        <taxon>Gammaproteobacteria</taxon>
        <taxon>Aeromonadales</taxon>
        <taxon>Succinivibrionaceae</taxon>
        <taxon>Succinivibrio</taxon>
    </lineage>
</organism>